<dbReference type="EMBL" id="REGN01002412">
    <property type="protein sequence ID" value="RNA28267.1"/>
    <property type="molecule type" value="Genomic_DNA"/>
</dbReference>
<protein>
    <submittedName>
        <fullName evidence="1">Uncharacterized protein</fullName>
    </submittedName>
</protein>
<name>A0A3M7RY68_BRAPC</name>
<evidence type="ECO:0000313" key="2">
    <source>
        <dbReference type="Proteomes" id="UP000276133"/>
    </source>
</evidence>
<sequence>MNEPLKEDNFQRLQVFDLDLLQLITYLPMNNFFSMHEFQSIHYFSIRWPFFCMCCSKSPFEQYDNPKS</sequence>
<proteinExistence type="predicted"/>
<reference evidence="1 2" key="1">
    <citation type="journal article" date="2018" name="Sci. Rep.">
        <title>Genomic signatures of local adaptation to the degree of environmental predictability in rotifers.</title>
        <authorList>
            <person name="Franch-Gras L."/>
            <person name="Hahn C."/>
            <person name="Garcia-Roger E.M."/>
            <person name="Carmona M.J."/>
            <person name="Serra M."/>
            <person name="Gomez A."/>
        </authorList>
    </citation>
    <scope>NUCLEOTIDE SEQUENCE [LARGE SCALE GENOMIC DNA]</scope>
    <source>
        <strain evidence="1">HYR1</strain>
    </source>
</reference>
<keyword evidence="2" id="KW-1185">Reference proteome</keyword>
<accession>A0A3M7RY68</accession>
<dbReference type="Proteomes" id="UP000276133">
    <property type="component" value="Unassembled WGS sequence"/>
</dbReference>
<organism evidence="1 2">
    <name type="scientific">Brachionus plicatilis</name>
    <name type="common">Marine rotifer</name>
    <name type="synonym">Brachionus muelleri</name>
    <dbReference type="NCBI Taxonomy" id="10195"/>
    <lineage>
        <taxon>Eukaryota</taxon>
        <taxon>Metazoa</taxon>
        <taxon>Spiralia</taxon>
        <taxon>Gnathifera</taxon>
        <taxon>Rotifera</taxon>
        <taxon>Eurotatoria</taxon>
        <taxon>Monogononta</taxon>
        <taxon>Pseudotrocha</taxon>
        <taxon>Ploima</taxon>
        <taxon>Brachionidae</taxon>
        <taxon>Brachionus</taxon>
    </lineage>
</organism>
<gene>
    <name evidence="1" type="ORF">BpHYR1_003981</name>
</gene>
<evidence type="ECO:0000313" key="1">
    <source>
        <dbReference type="EMBL" id="RNA28267.1"/>
    </source>
</evidence>
<dbReference type="AlphaFoldDB" id="A0A3M7RY68"/>
<comment type="caution">
    <text evidence="1">The sequence shown here is derived from an EMBL/GenBank/DDBJ whole genome shotgun (WGS) entry which is preliminary data.</text>
</comment>